<dbReference type="InterPro" id="IPR051693">
    <property type="entry name" value="UPF0046_metallophosphoest"/>
</dbReference>
<dbReference type="SUPFAM" id="SSF56300">
    <property type="entry name" value="Metallo-dependent phosphatases"/>
    <property type="match status" value="1"/>
</dbReference>
<dbReference type="Gene3D" id="3.60.21.10">
    <property type="match status" value="1"/>
</dbReference>
<evidence type="ECO:0000259" key="1">
    <source>
        <dbReference type="Pfam" id="PF00149"/>
    </source>
</evidence>
<evidence type="ECO:0000313" key="3">
    <source>
        <dbReference type="Proteomes" id="UP001149079"/>
    </source>
</evidence>
<dbReference type="GeneID" id="81405217"/>
<dbReference type="Proteomes" id="UP001149079">
    <property type="component" value="Unassembled WGS sequence"/>
</dbReference>
<protein>
    <recommendedName>
        <fullName evidence="1">Calcineurin-like phosphoesterase domain-containing protein</fullName>
    </recommendedName>
</protein>
<dbReference type="PANTHER" id="PTHR12905">
    <property type="entry name" value="METALLOPHOSPHOESTERASE"/>
    <property type="match status" value="1"/>
</dbReference>
<dbReference type="InterPro" id="IPR004843">
    <property type="entry name" value="Calcineurin-like_PHP"/>
</dbReference>
<evidence type="ECO:0000313" key="2">
    <source>
        <dbReference type="EMBL" id="KAJ5129264.1"/>
    </source>
</evidence>
<feature type="domain" description="Calcineurin-like phosphoesterase" evidence="1">
    <location>
        <begin position="69"/>
        <end position="226"/>
    </location>
</feature>
<reference evidence="2" key="1">
    <citation type="submission" date="2022-11" db="EMBL/GenBank/DDBJ databases">
        <authorList>
            <person name="Petersen C."/>
        </authorList>
    </citation>
    <scope>NUCLEOTIDE SEQUENCE</scope>
    <source>
        <strain evidence="2">IBT 22155</strain>
    </source>
</reference>
<gene>
    <name evidence="2" type="ORF">N7515_005303</name>
</gene>
<keyword evidence="3" id="KW-1185">Reference proteome</keyword>
<sequence>MKLTVIDNDSAFAILPPTPPSLWQQFCARPCLFLANKLYSWRPKAPPDAEFGITIVCISNTYKERPELPEGDVLIHAGDLTTTGSLAELEITLKWLHTQPHPIKIVIAGKNDSYLDYFKRGSPAWAAGLEPDVNWGDIIYLHHDYVALQCPNGREVTIFGSPFSPRTTPSAGFQYPRGADIWAEVTDDVDIFVTHTPPWTHLDSLRGCPHLLNRMWRCPPRLVIFGGSIENWGAKYLHYDALQNAMEVMEHDGGGFFNLLRVIKGFLLAFLHPRRKAVTLLVNACYSEGMWSVGQRKPVIVTC</sequence>
<dbReference type="AlphaFoldDB" id="A0A9W9GU34"/>
<dbReference type="Pfam" id="PF00149">
    <property type="entry name" value="Metallophos"/>
    <property type="match status" value="1"/>
</dbReference>
<dbReference type="OrthoDB" id="630188at2759"/>
<accession>A0A9W9GU34</accession>
<name>A0A9W9GU34_9EURO</name>
<comment type="caution">
    <text evidence="2">The sequence shown here is derived from an EMBL/GenBank/DDBJ whole genome shotgun (WGS) entry which is preliminary data.</text>
</comment>
<dbReference type="GO" id="GO:0016787">
    <property type="term" value="F:hydrolase activity"/>
    <property type="evidence" value="ECO:0007669"/>
    <property type="project" value="InterPro"/>
</dbReference>
<proteinExistence type="predicted"/>
<reference evidence="2" key="2">
    <citation type="journal article" date="2023" name="IMA Fungus">
        <title>Comparative genomic study of the Penicillium genus elucidates a diverse pangenome and 15 lateral gene transfer events.</title>
        <authorList>
            <person name="Petersen C."/>
            <person name="Sorensen T."/>
            <person name="Nielsen M.R."/>
            <person name="Sondergaard T.E."/>
            <person name="Sorensen J.L."/>
            <person name="Fitzpatrick D.A."/>
            <person name="Frisvad J.C."/>
            <person name="Nielsen K.L."/>
        </authorList>
    </citation>
    <scope>NUCLEOTIDE SEQUENCE</scope>
    <source>
        <strain evidence="2">IBT 22155</strain>
    </source>
</reference>
<dbReference type="InterPro" id="IPR029052">
    <property type="entry name" value="Metallo-depent_PP-like"/>
</dbReference>
<dbReference type="EMBL" id="JAPQKL010000005">
    <property type="protein sequence ID" value="KAJ5129264.1"/>
    <property type="molecule type" value="Genomic_DNA"/>
</dbReference>
<dbReference type="PANTHER" id="PTHR12905:SF0">
    <property type="entry name" value="CALCINEURIN-LIKE PHOSPHOESTERASE DOMAIN-CONTAINING PROTEIN"/>
    <property type="match status" value="1"/>
</dbReference>
<organism evidence="2 3">
    <name type="scientific">Penicillium bovifimosum</name>
    <dbReference type="NCBI Taxonomy" id="126998"/>
    <lineage>
        <taxon>Eukaryota</taxon>
        <taxon>Fungi</taxon>
        <taxon>Dikarya</taxon>
        <taxon>Ascomycota</taxon>
        <taxon>Pezizomycotina</taxon>
        <taxon>Eurotiomycetes</taxon>
        <taxon>Eurotiomycetidae</taxon>
        <taxon>Eurotiales</taxon>
        <taxon>Aspergillaceae</taxon>
        <taxon>Penicillium</taxon>
    </lineage>
</organism>
<dbReference type="RefSeq" id="XP_056519643.1">
    <property type="nucleotide sequence ID" value="XM_056666047.1"/>
</dbReference>